<keyword evidence="6" id="KW-0539">Nucleus</keyword>
<sequence>MAEEERPGENEIVPQTEVADANENTASSQLNLQVLPTRTYLDQTVVPVLLQGLSALVQERPPNPIEYLAAFLMRHSDQTKKEEVHDDEPSDDEEADAADEKIAE</sequence>
<dbReference type="PANTHER" id="PTHR23356:SF16">
    <property type="entry name" value="DPY30 DOMAIN CONTAINING 2"/>
    <property type="match status" value="1"/>
</dbReference>
<evidence type="ECO:0000256" key="8">
    <source>
        <dbReference type="SAM" id="MobiDB-lite"/>
    </source>
</evidence>
<evidence type="ECO:0000256" key="3">
    <source>
        <dbReference type="ARBA" id="ARBA00022853"/>
    </source>
</evidence>
<keyword evidence="10" id="KW-1185">Reference proteome</keyword>
<dbReference type="InterPro" id="IPR007858">
    <property type="entry name" value="Dpy-30_motif"/>
</dbReference>
<dbReference type="InterPro" id="IPR049629">
    <property type="entry name" value="DPY30_SDC1_DD"/>
</dbReference>
<dbReference type="AlphaFoldDB" id="A0A8J6E6K5"/>
<dbReference type="CDD" id="cd22965">
    <property type="entry name" value="DD_DPY30_SDC1"/>
    <property type="match status" value="1"/>
</dbReference>
<dbReference type="Proteomes" id="UP000717585">
    <property type="component" value="Unassembled WGS sequence"/>
</dbReference>
<dbReference type="GO" id="GO:0006325">
    <property type="term" value="P:chromatin organization"/>
    <property type="evidence" value="ECO:0007669"/>
    <property type="project" value="UniProtKB-KW"/>
</dbReference>
<protein>
    <recommendedName>
        <fullName evidence="7">Protein dpy-30 homolog</fullName>
    </recommendedName>
</protein>
<keyword evidence="4" id="KW-0805">Transcription regulation</keyword>
<evidence type="ECO:0000256" key="1">
    <source>
        <dbReference type="ARBA" id="ARBA00004123"/>
    </source>
</evidence>
<evidence type="ECO:0000256" key="7">
    <source>
        <dbReference type="ARBA" id="ARBA00044172"/>
    </source>
</evidence>
<name>A0A8J6E6K5_9EUKA</name>
<organism evidence="9 10">
    <name type="scientific">Carpediemonas membranifera</name>
    <dbReference type="NCBI Taxonomy" id="201153"/>
    <lineage>
        <taxon>Eukaryota</taxon>
        <taxon>Metamonada</taxon>
        <taxon>Carpediemonas-like organisms</taxon>
        <taxon>Carpediemonas</taxon>
    </lineage>
</organism>
<evidence type="ECO:0000313" key="10">
    <source>
        <dbReference type="Proteomes" id="UP000717585"/>
    </source>
</evidence>
<evidence type="ECO:0000313" key="9">
    <source>
        <dbReference type="EMBL" id="KAG9397222.1"/>
    </source>
</evidence>
<dbReference type="PANTHER" id="PTHR23356">
    <property type="entry name" value="DPY30-RELATED"/>
    <property type="match status" value="1"/>
</dbReference>
<comment type="similarity">
    <text evidence="2">Belongs to the dpy-30 family.</text>
</comment>
<comment type="caution">
    <text evidence="9">The sequence shown here is derived from an EMBL/GenBank/DDBJ whole genome shotgun (WGS) entry which is preliminary data.</text>
</comment>
<dbReference type="OrthoDB" id="417678at2759"/>
<keyword evidence="5" id="KW-0804">Transcription</keyword>
<reference evidence="9" key="1">
    <citation type="submission" date="2021-05" db="EMBL/GenBank/DDBJ databases">
        <title>A free-living protist that lacks canonical eukaryotic 1 DNA replication and segregation systems.</title>
        <authorList>
            <person name="Salas-Leiva D.E."/>
            <person name="Tromer E.C."/>
            <person name="Curtis B.A."/>
            <person name="Jerlstrom-Hultqvist J."/>
            <person name="Kolisko M."/>
            <person name="Yi Z."/>
            <person name="Salas-Leiva J.S."/>
            <person name="Gallot-Lavallee L."/>
            <person name="Kops G.J.P.L."/>
            <person name="Archibald J.M."/>
            <person name="Simpson A.G.B."/>
            <person name="Roger A.J."/>
        </authorList>
    </citation>
    <scope>NUCLEOTIDE SEQUENCE</scope>
    <source>
        <strain evidence="9">BICM</strain>
    </source>
</reference>
<dbReference type="Gene3D" id="1.20.890.10">
    <property type="entry name" value="cAMP-dependent protein kinase regulatory subunit, dimerization-anchoring domain"/>
    <property type="match status" value="1"/>
</dbReference>
<keyword evidence="3" id="KW-0156">Chromatin regulator</keyword>
<dbReference type="EMBL" id="JAHDYR010000003">
    <property type="protein sequence ID" value="KAG9397222.1"/>
    <property type="molecule type" value="Genomic_DNA"/>
</dbReference>
<proteinExistence type="inferred from homology"/>
<evidence type="ECO:0000256" key="6">
    <source>
        <dbReference type="ARBA" id="ARBA00023242"/>
    </source>
</evidence>
<feature type="region of interest" description="Disordered" evidence="8">
    <location>
        <begin position="78"/>
        <end position="104"/>
    </location>
</feature>
<feature type="compositionally biased region" description="Acidic residues" evidence="8">
    <location>
        <begin position="85"/>
        <end position="97"/>
    </location>
</feature>
<gene>
    <name evidence="9" type="ORF">J8273_1132</name>
</gene>
<dbReference type="Pfam" id="PF05186">
    <property type="entry name" value="Dpy-30"/>
    <property type="match status" value="1"/>
</dbReference>
<accession>A0A8J6E6K5</accession>
<evidence type="ECO:0000256" key="2">
    <source>
        <dbReference type="ARBA" id="ARBA00010849"/>
    </source>
</evidence>
<dbReference type="GO" id="GO:0048188">
    <property type="term" value="C:Set1C/COMPASS complex"/>
    <property type="evidence" value="ECO:0007669"/>
    <property type="project" value="InterPro"/>
</dbReference>
<dbReference type="InterPro" id="IPR037856">
    <property type="entry name" value="Sdc1/DPY30"/>
</dbReference>
<evidence type="ECO:0000256" key="5">
    <source>
        <dbReference type="ARBA" id="ARBA00023163"/>
    </source>
</evidence>
<comment type="subcellular location">
    <subcellularLocation>
        <location evidence="1">Nucleus</location>
    </subcellularLocation>
</comment>
<evidence type="ECO:0000256" key="4">
    <source>
        <dbReference type="ARBA" id="ARBA00023015"/>
    </source>
</evidence>
<feature type="region of interest" description="Disordered" evidence="8">
    <location>
        <begin position="1"/>
        <end position="24"/>
    </location>
</feature>